<reference evidence="13" key="1">
    <citation type="submission" date="2015-02" db="EMBL/GenBank/DDBJ databases">
        <title>Genome sequencing for Strongylocentrotus purpuratus.</title>
        <authorList>
            <person name="Murali S."/>
            <person name="Liu Y."/>
            <person name="Vee V."/>
            <person name="English A."/>
            <person name="Wang M."/>
            <person name="Skinner E."/>
            <person name="Han Y."/>
            <person name="Muzny D.M."/>
            <person name="Worley K.C."/>
            <person name="Gibbs R.A."/>
        </authorList>
    </citation>
    <scope>NUCLEOTIDE SEQUENCE</scope>
</reference>
<feature type="domain" description="G-protein coupled receptors family 1 profile" evidence="11">
    <location>
        <begin position="49"/>
        <end position="335"/>
    </location>
</feature>
<keyword evidence="7 9" id="KW-0675">Receptor</keyword>
<dbReference type="OMA" id="HAHIYEI"/>
<dbReference type="Gene3D" id="1.20.1070.10">
    <property type="entry name" value="Rhodopsin 7-helix transmembrane proteins"/>
    <property type="match status" value="1"/>
</dbReference>
<dbReference type="InterPro" id="IPR017452">
    <property type="entry name" value="GPCR_Rhodpsn_7TM"/>
</dbReference>
<evidence type="ECO:0000256" key="8">
    <source>
        <dbReference type="ARBA" id="ARBA00023224"/>
    </source>
</evidence>
<reference evidence="12" key="2">
    <citation type="submission" date="2021-01" db="UniProtKB">
        <authorList>
            <consortium name="EnsemblMetazoa"/>
        </authorList>
    </citation>
    <scope>IDENTIFICATION</scope>
</reference>
<dbReference type="FunFam" id="1.20.1070.10:FF:000340">
    <property type="entry name" value="Uncharacterized protein"/>
    <property type="match status" value="1"/>
</dbReference>
<keyword evidence="13" id="KW-1185">Reference proteome</keyword>
<evidence type="ECO:0000256" key="2">
    <source>
        <dbReference type="ARBA" id="ARBA00022475"/>
    </source>
</evidence>
<feature type="transmembrane region" description="Helical" evidence="10">
    <location>
        <begin position="316"/>
        <end position="337"/>
    </location>
</feature>
<comment type="subcellular location">
    <subcellularLocation>
        <location evidence="1">Cell membrane</location>
        <topology evidence="1">Multi-pass membrane protein</topology>
    </subcellularLocation>
</comment>
<evidence type="ECO:0000256" key="5">
    <source>
        <dbReference type="ARBA" id="ARBA00023040"/>
    </source>
</evidence>
<dbReference type="Pfam" id="PF00001">
    <property type="entry name" value="7tm_1"/>
    <property type="match status" value="1"/>
</dbReference>
<evidence type="ECO:0000313" key="13">
    <source>
        <dbReference type="Proteomes" id="UP000007110"/>
    </source>
</evidence>
<dbReference type="PROSITE" id="PS50262">
    <property type="entry name" value="G_PROTEIN_RECEP_F1_2"/>
    <property type="match status" value="1"/>
</dbReference>
<evidence type="ECO:0000256" key="4">
    <source>
        <dbReference type="ARBA" id="ARBA00022989"/>
    </source>
</evidence>
<evidence type="ECO:0000256" key="1">
    <source>
        <dbReference type="ARBA" id="ARBA00004651"/>
    </source>
</evidence>
<evidence type="ECO:0000256" key="6">
    <source>
        <dbReference type="ARBA" id="ARBA00023136"/>
    </source>
</evidence>
<dbReference type="CDD" id="cd00637">
    <property type="entry name" value="7tm_classA_rhodopsin-like"/>
    <property type="match status" value="1"/>
</dbReference>
<keyword evidence="4 10" id="KW-1133">Transmembrane helix</keyword>
<feature type="transmembrane region" description="Helical" evidence="10">
    <location>
        <begin position="199"/>
        <end position="223"/>
    </location>
</feature>
<dbReference type="PRINTS" id="PR00237">
    <property type="entry name" value="GPCRRHODOPSN"/>
</dbReference>
<organism evidence="12 13">
    <name type="scientific">Strongylocentrotus purpuratus</name>
    <name type="common">Purple sea urchin</name>
    <dbReference type="NCBI Taxonomy" id="7668"/>
    <lineage>
        <taxon>Eukaryota</taxon>
        <taxon>Metazoa</taxon>
        <taxon>Echinodermata</taxon>
        <taxon>Eleutherozoa</taxon>
        <taxon>Echinozoa</taxon>
        <taxon>Echinoidea</taxon>
        <taxon>Euechinoidea</taxon>
        <taxon>Echinacea</taxon>
        <taxon>Camarodonta</taxon>
        <taxon>Echinidea</taxon>
        <taxon>Strongylocentrotidae</taxon>
        <taxon>Strongylocentrotus</taxon>
    </lineage>
</organism>
<feature type="transmembrane region" description="Helical" evidence="10">
    <location>
        <begin position="69"/>
        <end position="94"/>
    </location>
</feature>
<evidence type="ECO:0000256" key="7">
    <source>
        <dbReference type="ARBA" id="ARBA00023170"/>
    </source>
</evidence>
<name>A0A7M7GFZ5_STRPU</name>
<keyword evidence="6 10" id="KW-0472">Membrane</keyword>
<proteinExistence type="inferred from homology"/>
<evidence type="ECO:0000313" key="12">
    <source>
        <dbReference type="EnsemblMetazoa" id="XP_003723837"/>
    </source>
</evidence>
<keyword evidence="3 9" id="KW-0812">Transmembrane</keyword>
<dbReference type="KEGG" id="spu:100889271"/>
<feature type="transmembrane region" description="Helical" evidence="10">
    <location>
        <begin position="290"/>
        <end position="310"/>
    </location>
</feature>
<protein>
    <recommendedName>
        <fullName evidence="11">G-protein coupled receptors family 1 profile domain-containing protein</fullName>
    </recommendedName>
</protein>
<dbReference type="PANTHER" id="PTHR24228">
    <property type="entry name" value="B2 BRADYKININ RECEPTOR/ANGIOTENSIN II RECEPTOR"/>
    <property type="match status" value="1"/>
</dbReference>
<dbReference type="InterPro" id="IPR000276">
    <property type="entry name" value="GPCR_Rhodpsn"/>
</dbReference>
<evidence type="ECO:0000256" key="9">
    <source>
        <dbReference type="RuleBase" id="RU000688"/>
    </source>
</evidence>
<evidence type="ECO:0000256" key="3">
    <source>
        <dbReference type="ARBA" id="ARBA00022692"/>
    </source>
</evidence>
<dbReference type="FunCoup" id="A0A7M7GFZ5">
    <property type="interactions" value="43"/>
</dbReference>
<keyword evidence="8 9" id="KW-0807">Transducer</keyword>
<dbReference type="GeneID" id="100889271"/>
<comment type="similarity">
    <text evidence="9">Belongs to the G-protein coupled receptor 1 family.</text>
</comment>
<dbReference type="RefSeq" id="XP_003723837.2">
    <property type="nucleotide sequence ID" value="XM_003723789.3"/>
</dbReference>
<dbReference type="GO" id="GO:0004930">
    <property type="term" value="F:G protein-coupled receptor activity"/>
    <property type="evidence" value="ECO:0007669"/>
    <property type="project" value="UniProtKB-KW"/>
</dbReference>
<keyword evidence="5 9" id="KW-0297">G-protein coupled receptor</keyword>
<evidence type="ECO:0000256" key="10">
    <source>
        <dbReference type="SAM" id="Phobius"/>
    </source>
</evidence>
<dbReference type="GO" id="GO:0005886">
    <property type="term" value="C:plasma membrane"/>
    <property type="evidence" value="ECO:0007669"/>
    <property type="project" value="UniProtKB-SubCell"/>
</dbReference>
<feature type="transmembrane region" description="Helical" evidence="10">
    <location>
        <begin position="33"/>
        <end position="57"/>
    </location>
</feature>
<dbReference type="Proteomes" id="UP000007110">
    <property type="component" value="Unassembled WGS sequence"/>
</dbReference>
<dbReference type="InParanoid" id="A0A7M7GFZ5"/>
<dbReference type="OrthoDB" id="10039923at2759"/>
<dbReference type="EnsemblMetazoa" id="XM_003723789">
    <property type="protein sequence ID" value="XP_003723837"/>
    <property type="gene ID" value="LOC100889271"/>
</dbReference>
<dbReference type="PROSITE" id="PS00237">
    <property type="entry name" value="G_PROTEIN_RECEP_F1_1"/>
    <property type="match status" value="1"/>
</dbReference>
<feature type="transmembrane region" description="Helical" evidence="10">
    <location>
        <begin position="150"/>
        <end position="171"/>
    </location>
</feature>
<keyword evidence="2" id="KW-1003">Cell membrane</keyword>
<accession>A0A7M7GFZ5</accession>
<feature type="transmembrane region" description="Helical" evidence="10">
    <location>
        <begin position="106"/>
        <end position="129"/>
    </location>
</feature>
<dbReference type="SMART" id="SM01381">
    <property type="entry name" value="7TM_GPCR_Srsx"/>
    <property type="match status" value="1"/>
</dbReference>
<dbReference type="AlphaFoldDB" id="A0A7M7GFZ5"/>
<dbReference type="SUPFAM" id="SSF81321">
    <property type="entry name" value="Family A G protein-coupled receptor-like"/>
    <property type="match status" value="1"/>
</dbReference>
<evidence type="ECO:0000259" key="11">
    <source>
        <dbReference type="PROSITE" id="PS50262"/>
    </source>
</evidence>
<sequence length="374" mass="41233">MATTEIITWFSTMNDTTQIPPTEPATTHKAQRTAVACLFCIIGGIGLTGNSLVVLAVAMSRRLQTPTNVFVVSLSLSDFLTCLGLPFQAVAILSEHGWPLNSGLCAMVGGSAILSLTCGVLSLALIAINRFTLITRSKRTYIRVFSKKRNLLYAVISWVVPLFAFVVPQLVGFGRLGYDPYFRLCVWDTSDDHAHIYEILAAITIFIATTIITTSYITIYIFIRLHVSVMKNHVNGSRAGPSGKVNQVEAVAHSLNHTNNDVNTMETGAPAGGRHKIKVTKREIDITKNLFYIVCFFFLCIIPYGFALALNNLGVYPWYAGIMFVANSAINPFIYASKHPVFNEVLRCMLTFRLSAIPEPLPWVRSLLGAIPEH</sequence>
<dbReference type="GO" id="GO:0007186">
    <property type="term" value="P:G protein-coupled receptor signaling pathway"/>
    <property type="evidence" value="ECO:0000318"/>
    <property type="project" value="GO_Central"/>
</dbReference>
<dbReference type="PANTHER" id="PTHR24228:SF72">
    <property type="entry name" value="G-PROTEIN COUPLED RECEPTORS FAMILY 1 PROFILE DOMAIN-CONTAINING PROTEIN"/>
    <property type="match status" value="1"/>
</dbReference>